<accession>X1F0J3</accession>
<protein>
    <recommendedName>
        <fullName evidence="1">Response regulatory domain-containing protein</fullName>
    </recommendedName>
</protein>
<reference evidence="2" key="1">
    <citation type="journal article" date="2014" name="Front. Microbiol.">
        <title>High frequency of phylogenetically diverse reductive dehalogenase-homologous genes in deep subseafloor sedimentary metagenomes.</title>
        <authorList>
            <person name="Kawai M."/>
            <person name="Futagami T."/>
            <person name="Toyoda A."/>
            <person name="Takaki Y."/>
            <person name="Nishi S."/>
            <person name="Hori S."/>
            <person name="Arai W."/>
            <person name="Tsubouchi T."/>
            <person name="Morono Y."/>
            <person name="Uchiyama I."/>
            <person name="Ito T."/>
            <person name="Fujiyama A."/>
            <person name="Inagaki F."/>
            <person name="Takami H."/>
        </authorList>
    </citation>
    <scope>NUCLEOTIDE SEQUENCE</scope>
    <source>
        <strain evidence="2">Expedition CK06-06</strain>
    </source>
</reference>
<dbReference type="GO" id="GO:0000160">
    <property type="term" value="P:phosphorelay signal transduction system"/>
    <property type="evidence" value="ECO:0007669"/>
    <property type="project" value="InterPro"/>
</dbReference>
<organism evidence="2">
    <name type="scientific">marine sediment metagenome</name>
    <dbReference type="NCBI Taxonomy" id="412755"/>
    <lineage>
        <taxon>unclassified sequences</taxon>
        <taxon>metagenomes</taxon>
        <taxon>ecological metagenomes</taxon>
    </lineage>
</organism>
<evidence type="ECO:0000259" key="1">
    <source>
        <dbReference type="PROSITE" id="PS50110"/>
    </source>
</evidence>
<name>X1F0J3_9ZZZZ</name>
<dbReference type="InterPro" id="IPR011006">
    <property type="entry name" value="CheY-like_superfamily"/>
</dbReference>
<comment type="caution">
    <text evidence="2">The sequence shown here is derived from an EMBL/GenBank/DDBJ whole genome shotgun (WGS) entry which is preliminary data.</text>
</comment>
<dbReference type="Gene3D" id="3.40.50.2300">
    <property type="match status" value="1"/>
</dbReference>
<evidence type="ECO:0000313" key="2">
    <source>
        <dbReference type="EMBL" id="GAH22914.1"/>
    </source>
</evidence>
<feature type="domain" description="Response regulatory" evidence="1">
    <location>
        <begin position="6"/>
        <end position="47"/>
    </location>
</feature>
<dbReference type="InterPro" id="IPR001789">
    <property type="entry name" value="Sig_transdc_resp-reg_receiver"/>
</dbReference>
<feature type="non-terminal residue" evidence="2">
    <location>
        <position position="47"/>
    </location>
</feature>
<sequence>MGSRKTIIVVEDNPMNMKLIADLLALNGFNVLKAVDGESALTILKDN</sequence>
<gene>
    <name evidence="2" type="ORF">S03H2_09303</name>
</gene>
<dbReference type="AlphaFoldDB" id="X1F0J3"/>
<dbReference type="SUPFAM" id="SSF52172">
    <property type="entry name" value="CheY-like"/>
    <property type="match status" value="1"/>
</dbReference>
<proteinExistence type="predicted"/>
<dbReference type="EMBL" id="BARU01004696">
    <property type="protein sequence ID" value="GAH22914.1"/>
    <property type="molecule type" value="Genomic_DNA"/>
</dbReference>
<dbReference type="PROSITE" id="PS50110">
    <property type="entry name" value="RESPONSE_REGULATORY"/>
    <property type="match status" value="1"/>
</dbReference>